<protein>
    <recommendedName>
        <fullName evidence="2">Protein KRI1 homolog</fullName>
    </recommendedName>
</protein>
<dbReference type="PANTHER" id="PTHR14490">
    <property type="entry name" value="ZINC FINGER, ZZ TYPE"/>
    <property type="match status" value="1"/>
</dbReference>
<sequence length="786" mass="93765">MSLFDDDNSDCDGELKINAEYASIYNNFRQKEELHKLKARYGEDAAASDDESSDSSSSEDDDENIHNPQFDKEFLITLACLKSEDPRIYDEKVKFFSDVKPGTSEDTEGNEQRKRKSTKEKALYLRDYERKIIMERDGHFSSSEDEDDTRRKAKSKMSTYVEEQEQLKSSFKHVLKDENEDDEDTDFLKIKQKTDDEKYKEEESYKEWLKGQEVKIDPKDEEMLKPLREFWTDPNLDANEKFLRDYILNNKYTNKESYNIDLEYNQMVHDSDENLSEDEKTIQQQEEFERKYNFRFEEPDQEFIKRYPRTMENSMRKKDTRRAQKRAEIKQRKEEEKQRKKEELKQLKALKRKEIEEKIEKLKEITGNTDMHFDNAFDFDADFDPNEHDKKMKELFNDEYYAGGEDESQKPEFPEIDDELDIEPTWDKYDPTTDKVDMEATSYKEPHCEDPDFNMDADYDESRDLQSELIENTKKRKRKRRSKFAELIAKEKPKFDPKQFPSYEEYFDQYYSLDYEDMIGDLPCRFKYRKVVPNDYGLSVEEILMADDKELNKWCPLRKALKHKPEYVEENDVRMFKQKAANEANKRKILTSLYINPQEKDEAVIEQTDTSNKNRRRKKKIKINDPNVKFINTDTVSKKKIMNIAENNAQNNSHGSKNDEKDERKKNVVNKDEKQKRENKLRTDNDRPSPKKMKTDKARREDPRIETDNVIKVENNGKIASLSTEKSTLARKKNKSRNPQLNKTKTGKRKSDNDDPMMFLEAERLKTYGISVKKLKNKLKYGNKKF</sequence>
<dbReference type="Proteomes" id="UP001497644">
    <property type="component" value="Chromosome 11"/>
</dbReference>
<feature type="compositionally biased region" description="Acidic residues" evidence="3">
    <location>
        <begin position="414"/>
        <end position="424"/>
    </location>
</feature>
<evidence type="ECO:0000256" key="1">
    <source>
        <dbReference type="ARBA" id="ARBA00007473"/>
    </source>
</evidence>
<evidence type="ECO:0000259" key="4">
    <source>
        <dbReference type="Pfam" id="PF12936"/>
    </source>
</evidence>
<reference evidence="5" key="1">
    <citation type="submission" date="2024-04" db="EMBL/GenBank/DDBJ databases">
        <authorList>
            <consortium name="Molecular Ecology Group"/>
        </authorList>
    </citation>
    <scope>NUCLEOTIDE SEQUENCE</scope>
</reference>
<feature type="domain" description="Kri1-like C-terminal" evidence="4">
    <location>
        <begin position="502"/>
        <end position="588"/>
    </location>
</feature>
<feature type="compositionally biased region" description="Polar residues" evidence="3">
    <location>
        <begin position="645"/>
        <end position="655"/>
    </location>
</feature>
<comment type="similarity">
    <text evidence="1">Belongs to the KRI1 family.</text>
</comment>
<feature type="region of interest" description="Disordered" evidence="3">
    <location>
        <begin position="403"/>
        <end position="433"/>
    </location>
</feature>
<feature type="region of interest" description="Disordered" evidence="3">
    <location>
        <begin position="604"/>
        <end position="624"/>
    </location>
</feature>
<feature type="region of interest" description="Disordered" evidence="3">
    <location>
        <begin position="136"/>
        <end position="165"/>
    </location>
</feature>
<dbReference type="GO" id="GO:0030686">
    <property type="term" value="C:90S preribosome"/>
    <property type="evidence" value="ECO:0007669"/>
    <property type="project" value="TreeGrafter"/>
</dbReference>
<dbReference type="Pfam" id="PF05178">
    <property type="entry name" value="Kri1"/>
    <property type="match status" value="1"/>
</dbReference>
<feature type="compositionally biased region" description="Basic and acidic residues" evidence="3">
    <location>
        <begin position="656"/>
        <end position="711"/>
    </location>
</feature>
<organism evidence="5 6">
    <name type="scientific">Lasius platythorax</name>
    <dbReference type="NCBI Taxonomy" id="488582"/>
    <lineage>
        <taxon>Eukaryota</taxon>
        <taxon>Metazoa</taxon>
        <taxon>Ecdysozoa</taxon>
        <taxon>Arthropoda</taxon>
        <taxon>Hexapoda</taxon>
        <taxon>Insecta</taxon>
        <taxon>Pterygota</taxon>
        <taxon>Neoptera</taxon>
        <taxon>Endopterygota</taxon>
        <taxon>Hymenoptera</taxon>
        <taxon>Apocrita</taxon>
        <taxon>Aculeata</taxon>
        <taxon>Formicoidea</taxon>
        <taxon>Formicidae</taxon>
        <taxon>Formicinae</taxon>
        <taxon>Lasius</taxon>
        <taxon>Lasius</taxon>
    </lineage>
</organism>
<evidence type="ECO:0000313" key="6">
    <source>
        <dbReference type="Proteomes" id="UP001497644"/>
    </source>
</evidence>
<dbReference type="Pfam" id="PF12936">
    <property type="entry name" value="Kri1_C"/>
    <property type="match status" value="1"/>
</dbReference>
<proteinExistence type="inferred from homology"/>
<feature type="region of interest" description="Disordered" evidence="3">
    <location>
        <begin position="40"/>
        <end position="68"/>
    </location>
</feature>
<dbReference type="InterPro" id="IPR024626">
    <property type="entry name" value="Kri1-like_C"/>
</dbReference>
<feature type="region of interest" description="Disordered" evidence="3">
    <location>
        <begin position="645"/>
        <end position="756"/>
    </location>
</feature>
<evidence type="ECO:0000313" key="5">
    <source>
        <dbReference type="EMBL" id="CAL1676304.1"/>
    </source>
</evidence>
<dbReference type="EMBL" id="OZ034834">
    <property type="protein sequence ID" value="CAL1676304.1"/>
    <property type="molecule type" value="Genomic_DNA"/>
</dbReference>
<feature type="compositionally biased region" description="Acidic residues" evidence="3">
    <location>
        <begin position="46"/>
        <end position="63"/>
    </location>
</feature>
<dbReference type="PANTHER" id="PTHR14490:SF5">
    <property type="entry name" value="PROTEIN KRI1 HOMOLOG"/>
    <property type="match status" value="1"/>
</dbReference>
<feature type="compositionally biased region" description="Basic and acidic residues" evidence="3">
    <location>
        <begin position="314"/>
        <end position="343"/>
    </location>
</feature>
<feature type="region of interest" description="Disordered" evidence="3">
    <location>
        <begin position="306"/>
        <end position="343"/>
    </location>
</feature>
<dbReference type="GO" id="GO:0000447">
    <property type="term" value="P:endonucleolytic cleavage in ITS1 to separate SSU-rRNA from 5.8S rRNA and LSU-rRNA from tricistronic rRNA transcript (SSU-rRNA, 5.8S rRNA, LSU-rRNA)"/>
    <property type="evidence" value="ECO:0007669"/>
    <property type="project" value="TreeGrafter"/>
</dbReference>
<accession>A0AAV2N8Z4</accession>
<name>A0AAV2N8Z4_9HYME</name>
<feature type="region of interest" description="Disordered" evidence="3">
    <location>
        <begin position="99"/>
        <end position="120"/>
    </location>
</feature>
<dbReference type="AlphaFoldDB" id="A0AAV2N8Z4"/>
<keyword evidence="6" id="KW-1185">Reference proteome</keyword>
<gene>
    <name evidence="5" type="ORF">LPLAT_LOCUS2522</name>
</gene>
<dbReference type="InterPro" id="IPR018034">
    <property type="entry name" value="Kri1"/>
</dbReference>
<dbReference type="GO" id="GO:0005730">
    <property type="term" value="C:nucleolus"/>
    <property type="evidence" value="ECO:0007669"/>
    <property type="project" value="TreeGrafter"/>
</dbReference>
<evidence type="ECO:0000256" key="3">
    <source>
        <dbReference type="SAM" id="MobiDB-lite"/>
    </source>
</evidence>
<evidence type="ECO:0000256" key="2">
    <source>
        <dbReference type="ARBA" id="ARBA00017294"/>
    </source>
</evidence>